<feature type="transmembrane region" description="Helical" evidence="8">
    <location>
        <begin position="159"/>
        <end position="178"/>
    </location>
</feature>
<dbReference type="PANTHER" id="PTHR43357:SF4">
    <property type="entry name" value="INNER MEMBRANE ABC TRANSPORTER PERMEASE PROTEIN YDCV"/>
    <property type="match status" value="1"/>
</dbReference>
<dbReference type="Proteomes" id="UP000309667">
    <property type="component" value="Unassembled WGS sequence"/>
</dbReference>
<dbReference type="InterPro" id="IPR000515">
    <property type="entry name" value="MetI-like"/>
</dbReference>
<gene>
    <name evidence="10" type="ORF">E9677_03635</name>
</gene>
<feature type="domain" description="ABC transmembrane type-1" evidence="9">
    <location>
        <begin position="69"/>
        <end position="276"/>
    </location>
</feature>
<dbReference type="CDD" id="cd06261">
    <property type="entry name" value="TM_PBP2"/>
    <property type="match status" value="2"/>
</dbReference>
<dbReference type="PROSITE" id="PS50928">
    <property type="entry name" value="ABC_TM1"/>
    <property type="match status" value="2"/>
</dbReference>
<feature type="transmembrane region" description="Helical" evidence="8">
    <location>
        <begin position="16"/>
        <end position="38"/>
    </location>
</feature>
<organism evidence="10 11">
    <name type="scientific">Rhizobium rhizophilum</name>
    <dbReference type="NCBI Taxonomy" id="1850373"/>
    <lineage>
        <taxon>Bacteria</taxon>
        <taxon>Pseudomonadati</taxon>
        <taxon>Pseudomonadota</taxon>
        <taxon>Alphaproteobacteria</taxon>
        <taxon>Hyphomicrobiales</taxon>
        <taxon>Rhizobiaceae</taxon>
        <taxon>Rhizobium/Agrobacterium group</taxon>
        <taxon>Rhizobium</taxon>
    </lineage>
</organism>
<keyword evidence="2 8" id="KW-0813">Transport</keyword>
<feature type="transmembrane region" description="Helical" evidence="8">
    <location>
        <begin position="73"/>
        <end position="95"/>
    </location>
</feature>
<keyword evidence="11" id="KW-1185">Reference proteome</keyword>
<evidence type="ECO:0000256" key="5">
    <source>
        <dbReference type="ARBA" id="ARBA00022692"/>
    </source>
</evidence>
<dbReference type="InterPro" id="IPR035906">
    <property type="entry name" value="MetI-like_sf"/>
</dbReference>
<comment type="similarity">
    <text evidence="8">Belongs to the binding-protein-dependent transport system permease family.</text>
</comment>
<comment type="caution">
    <text evidence="10">The sequence shown here is derived from an EMBL/GenBank/DDBJ whole genome shotgun (WGS) entry which is preliminary data.</text>
</comment>
<dbReference type="PANTHER" id="PTHR43357">
    <property type="entry name" value="INNER MEMBRANE ABC TRANSPORTER PERMEASE PROTEIN YDCV"/>
    <property type="match status" value="1"/>
</dbReference>
<evidence type="ECO:0000313" key="10">
    <source>
        <dbReference type="EMBL" id="THV17093.1"/>
    </source>
</evidence>
<name>A0ABY2R077_9HYPH</name>
<sequence>MTITLRRHYQNLSRHGLTIAMALLLVVLVVAPLFTIFVETLTPRSGSGANAWVDVLASRLSQNLFWRPTINTMIIGLCVAIGCVLLGGFLAWLVVMTDVPGRPAIAFLATLPFMIPSFATALAWGSVFRNGRVGGGGGLLEGFGFNVPDWLSWGMTPTIVVLIAHYYALAFTVIAAALSTVNGDLVEAAQMTGASRKRILFGIVLPIVTPAIIAGGSLAFAGAVSNFAAPALLGLPVRMQTLSTRLFGMIEIGQTERGYVLAILLIGISAIFLGLGNRLLSGRRSFATISGKGARPRRFTLGRSRLPLAVIAWTICIMTTILPILLLAAASLAPSSLSLFSDWTLHYWIGESSPAFARGQPGILHNPQLISAMTTTLILGASVALAANIIGILIAVALARQNTPVLSSLVSQLSFLPMLLPGIAFAAAYIALYGAPIGPFPALYGTKLLLGLALTAAMLPFAVQTGRATVTQISGDIDEAARMTGAGFFRRLGAITIPLAARGLAAGLLISFVNVIGDLAITILLYTPTSPLLAVLSYSYASDGFHQFANAVTLVILIISMLATGAAALLRGRRRQNFA</sequence>
<feature type="transmembrane region" description="Helical" evidence="8">
    <location>
        <begin position="306"/>
        <end position="333"/>
    </location>
</feature>
<keyword evidence="4" id="KW-0997">Cell inner membrane</keyword>
<proteinExistence type="inferred from homology"/>
<dbReference type="Gene3D" id="1.10.3720.10">
    <property type="entry name" value="MetI-like"/>
    <property type="match status" value="2"/>
</dbReference>
<evidence type="ECO:0000256" key="8">
    <source>
        <dbReference type="RuleBase" id="RU363032"/>
    </source>
</evidence>
<evidence type="ECO:0000256" key="1">
    <source>
        <dbReference type="ARBA" id="ARBA00004429"/>
    </source>
</evidence>
<keyword evidence="7 8" id="KW-0472">Membrane</keyword>
<feature type="transmembrane region" description="Helical" evidence="8">
    <location>
        <begin position="377"/>
        <end position="398"/>
    </location>
</feature>
<keyword evidence="5 8" id="KW-0812">Transmembrane</keyword>
<feature type="transmembrane region" description="Helical" evidence="8">
    <location>
        <begin position="258"/>
        <end position="276"/>
    </location>
</feature>
<reference evidence="10 11" key="1">
    <citation type="submission" date="2019-04" db="EMBL/GenBank/DDBJ databases">
        <title>Genome sequence of strain 7209-2.</title>
        <authorList>
            <person name="Gao J."/>
            <person name="Sun J."/>
        </authorList>
    </citation>
    <scope>NUCLEOTIDE SEQUENCE [LARGE SCALE GENOMIC DNA]</scope>
    <source>
        <strain evidence="10 11">7209-2</strain>
    </source>
</reference>
<keyword evidence="3" id="KW-1003">Cell membrane</keyword>
<keyword evidence="6 8" id="KW-1133">Transmembrane helix</keyword>
<dbReference type="EMBL" id="STGT01000001">
    <property type="protein sequence ID" value="THV17093.1"/>
    <property type="molecule type" value="Genomic_DNA"/>
</dbReference>
<feature type="transmembrane region" description="Helical" evidence="8">
    <location>
        <begin position="410"/>
        <end position="432"/>
    </location>
</feature>
<feature type="transmembrane region" description="Helical" evidence="8">
    <location>
        <begin position="199"/>
        <end position="224"/>
    </location>
</feature>
<feature type="domain" description="ABC transmembrane type-1" evidence="9">
    <location>
        <begin position="373"/>
        <end position="567"/>
    </location>
</feature>
<feature type="transmembrane region" description="Helical" evidence="8">
    <location>
        <begin position="104"/>
        <end position="124"/>
    </location>
</feature>
<feature type="transmembrane region" description="Helical" evidence="8">
    <location>
        <begin position="444"/>
        <end position="463"/>
    </location>
</feature>
<feature type="transmembrane region" description="Helical" evidence="8">
    <location>
        <begin position="499"/>
        <end position="527"/>
    </location>
</feature>
<protein>
    <submittedName>
        <fullName evidence="10">Iron ABC transporter permease</fullName>
    </submittedName>
</protein>
<evidence type="ECO:0000256" key="6">
    <source>
        <dbReference type="ARBA" id="ARBA00022989"/>
    </source>
</evidence>
<accession>A0ABY2R077</accession>
<comment type="subcellular location">
    <subcellularLocation>
        <location evidence="1">Cell inner membrane</location>
        <topology evidence="1">Multi-pass membrane protein</topology>
    </subcellularLocation>
    <subcellularLocation>
        <location evidence="8">Cell membrane</location>
        <topology evidence="8">Multi-pass membrane protein</topology>
    </subcellularLocation>
</comment>
<feature type="transmembrane region" description="Helical" evidence="8">
    <location>
        <begin position="547"/>
        <end position="570"/>
    </location>
</feature>
<dbReference type="SUPFAM" id="SSF161098">
    <property type="entry name" value="MetI-like"/>
    <property type="match status" value="2"/>
</dbReference>
<evidence type="ECO:0000256" key="2">
    <source>
        <dbReference type="ARBA" id="ARBA00022448"/>
    </source>
</evidence>
<evidence type="ECO:0000256" key="3">
    <source>
        <dbReference type="ARBA" id="ARBA00022475"/>
    </source>
</evidence>
<evidence type="ECO:0000256" key="4">
    <source>
        <dbReference type="ARBA" id="ARBA00022519"/>
    </source>
</evidence>
<evidence type="ECO:0000259" key="9">
    <source>
        <dbReference type="PROSITE" id="PS50928"/>
    </source>
</evidence>
<dbReference type="RefSeq" id="WP_136556709.1">
    <property type="nucleotide sequence ID" value="NZ_STGT01000001.1"/>
</dbReference>
<dbReference type="Pfam" id="PF00528">
    <property type="entry name" value="BPD_transp_1"/>
    <property type="match status" value="2"/>
</dbReference>
<evidence type="ECO:0000256" key="7">
    <source>
        <dbReference type="ARBA" id="ARBA00023136"/>
    </source>
</evidence>
<evidence type="ECO:0000313" key="11">
    <source>
        <dbReference type="Proteomes" id="UP000309667"/>
    </source>
</evidence>